<keyword evidence="6" id="KW-1185">Reference proteome</keyword>
<dbReference type="Proteomes" id="UP000009875">
    <property type="component" value="Unassembled WGS sequence"/>
</dbReference>
<dbReference type="InterPro" id="IPR040912">
    <property type="entry name" value="DUF5633"/>
</dbReference>
<dbReference type="AlphaFoldDB" id="K9E9S1"/>
<evidence type="ECO:0000259" key="4">
    <source>
        <dbReference type="Pfam" id="PF04650"/>
    </source>
</evidence>
<evidence type="ECO:0000313" key="5">
    <source>
        <dbReference type="EMBL" id="EKU93954.1"/>
    </source>
</evidence>
<evidence type="ECO:0000256" key="2">
    <source>
        <dbReference type="SAM" id="MobiDB-lite"/>
    </source>
</evidence>
<dbReference type="Pfam" id="PF04650">
    <property type="entry name" value="YSIRK_signal"/>
    <property type="match status" value="1"/>
</dbReference>
<proteinExistence type="predicted"/>
<feature type="region of interest" description="Disordered" evidence="2">
    <location>
        <begin position="46"/>
        <end position="162"/>
    </location>
</feature>
<dbReference type="NCBIfam" id="TIGR01168">
    <property type="entry name" value="YSIRK_signal"/>
    <property type="match status" value="1"/>
</dbReference>
<name>K9E9S1_9LACT</name>
<dbReference type="EMBL" id="AGXA01000008">
    <property type="protein sequence ID" value="EKU93954.1"/>
    <property type="molecule type" value="Genomic_DNA"/>
</dbReference>
<evidence type="ECO:0000313" key="6">
    <source>
        <dbReference type="Proteomes" id="UP000009875"/>
    </source>
</evidence>
<keyword evidence="1 3" id="KW-0732">Signal</keyword>
<reference evidence="5 6" key="1">
    <citation type="submission" date="2012-09" db="EMBL/GenBank/DDBJ databases">
        <title>The Genome Sequence of Alloiococcus otitis ATCC 51267.</title>
        <authorList>
            <consortium name="The Broad Institute Genome Sequencing Platform"/>
            <person name="Earl A."/>
            <person name="Ward D."/>
            <person name="Feldgarden M."/>
            <person name="Gevers D."/>
            <person name="Huys G."/>
            <person name="Walker B."/>
            <person name="Young S.K."/>
            <person name="Zeng Q."/>
            <person name="Gargeya S."/>
            <person name="Fitzgerald M."/>
            <person name="Haas B."/>
            <person name="Abouelleil A."/>
            <person name="Alvarado L."/>
            <person name="Arachchi H.M."/>
            <person name="Berlin A.M."/>
            <person name="Chapman S.B."/>
            <person name="Goldberg J."/>
            <person name="Griggs A."/>
            <person name="Gujja S."/>
            <person name="Hansen M."/>
            <person name="Howarth C."/>
            <person name="Imamovic A."/>
            <person name="Larimer J."/>
            <person name="McCowen C."/>
            <person name="Montmayeur A."/>
            <person name="Murphy C."/>
            <person name="Neiman D."/>
            <person name="Pearson M."/>
            <person name="Priest M."/>
            <person name="Roberts A."/>
            <person name="Saif S."/>
            <person name="Shea T."/>
            <person name="Sisk P."/>
            <person name="Sykes S."/>
            <person name="Wortman J."/>
            <person name="Nusbaum C."/>
            <person name="Birren B."/>
        </authorList>
    </citation>
    <scope>NUCLEOTIDE SEQUENCE [LARGE SCALE GENOMIC DNA]</scope>
    <source>
        <strain evidence="5 6">ATCC 51267</strain>
    </source>
</reference>
<dbReference type="eggNOG" id="ENOG502ZHV7">
    <property type="taxonomic scope" value="Bacteria"/>
</dbReference>
<feature type="compositionally biased region" description="Polar residues" evidence="2">
    <location>
        <begin position="100"/>
        <end position="116"/>
    </location>
</feature>
<accession>K9E9S1</accession>
<feature type="compositionally biased region" description="Basic and acidic residues" evidence="2">
    <location>
        <begin position="70"/>
        <end position="81"/>
    </location>
</feature>
<organism evidence="5 6">
    <name type="scientific">Alloiococcus otitis ATCC 51267</name>
    <dbReference type="NCBI Taxonomy" id="883081"/>
    <lineage>
        <taxon>Bacteria</taxon>
        <taxon>Bacillati</taxon>
        <taxon>Bacillota</taxon>
        <taxon>Bacilli</taxon>
        <taxon>Lactobacillales</taxon>
        <taxon>Carnobacteriaceae</taxon>
        <taxon>Alloiococcus</taxon>
    </lineage>
</organism>
<sequence length="162" mass="16909">MVGKNNFKTYFKKTANKKQRFTLKKLSVGLASVAVGATLFLGSGEAVSAEEPPTEENEDVPAEDVPANENKNDGQIDEGKTPGEGTSANGGTGQVLPDANSGQKNGGDQQSTTQTEPKGLAENPENGYLTPENASAAAEKALETDPVNKSFTVSQGANGRYF</sequence>
<dbReference type="RefSeq" id="WP_003777045.1">
    <property type="nucleotide sequence ID" value="NZ_JH992957.1"/>
</dbReference>
<evidence type="ECO:0000256" key="1">
    <source>
        <dbReference type="ARBA" id="ARBA00022729"/>
    </source>
</evidence>
<feature type="compositionally biased region" description="Polar residues" evidence="2">
    <location>
        <begin position="147"/>
        <end position="162"/>
    </location>
</feature>
<comment type="caution">
    <text evidence="5">The sequence shown here is derived from an EMBL/GenBank/DDBJ whole genome shotgun (WGS) entry which is preliminary data.</text>
</comment>
<dbReference type="InterPro" id="IPR005877">
    <property type="entry name" value="YSIRK_signal_dom"/>
</dbReference>
<feature type="non-terminal residue" evidence="5">
    <location>
        <position position="162"/>
    </location>
</feature>
<feature type="chain" id="PRO_5039221102" evidence="3">
    <location>
        <begin position="49"/>
        <end position="162"/>
    </location>
</feature>
<protein>
    <submittedName>
        <fullName evidence="5">YSIRK family Gram-positive signal peptide</fullName>
    </submittedName>
</protein>
<dbReference type="STRING" id="883081.HMPREF9698_00509"/>
<dbReference type="HOGENOM" id="CLU_1638859_0_0_9"/>
<dbReference type="Pfam" id="PF18656">
    <property type="entry name" value="DUF5633"/>
    <property type="match status" value="1"/>
</dbReference>
<gene>
    <name evidence="5" type="ORF">HMPREF9698_00509</name>
</gene>
<feature type="domain" description="YSIRK Gram-positive signal peptide" evidence="4">
    <location>
        <begin position="16"/>
        <end position="41"/>
    </location>
</feature>
<evidence type="ECO:0000256" key="3">
    <source>
        <dbReference type="SAM" id="SignalP"/>
    </source>
</evidence>
<feature type="compositionally biased region" description="Acidic residues" evidence="2">
    <location>
        <begin position="52"/>
        <end position="62"/>
    </location>
</feature>
<feature type="signal peptide" evidence="3">
    <location>
        <begin position="1"/>
        <end position="48"/>
    </location>
</feature>